<proteinExistence type="predicted"/>
<reference evidence="1" key="5">
    <citation type="journal article" date="2021" name="G3 (Bethesda)">
        <title>Aegilops tauschii genome assembly Aet v5.0 features greater sequence contiguity and improved annotation.</title>
        <authorList>
            <person name="Wang L."/>
            <person name="Zhu T."/>
            <person name="Rodriguez J.C."/>
            <person name="Deal K.R."/>
            <person name="Dubcovsky J."/>
            <person name="McGuire P.E."/>
            <person name="Lux T."/>
            <person name="Spannagl M."/>
            <person name="Mayer K.F.X."/>
            <person name="Baldrich P."/>
            <person name="Meyers B.C."/>
            <person name="Huo N."/>
            <person name="Gu Y.Q."/>
            <person name="Zhou H."/>
            <person name="Devos K.M."/>
            <person name="Bennetzen J.L."/>
            <person name="Unver T."/>
            <person name="Budak H."/>
            <person name="Gulick P.J."/>
            <person name="Galiba G."/>
            <person name="Kalapos B."/>
            <person name="Nelson D.R."/>
            <person name="Li P."/>
            <person name="You F.M."/>
            <person name="Luo M.C."/>
            <person name="Dvorak J."/>
        </authorList>
    </citation>
    <scope>NUCLEOTIDE SEQUENCE [LARGE SCALE GENOMIC DNA]</scope>
    <source>
        <strain evidence="1">cv. AL8/78</strain>
    </source>
</reference>
<name>A0A453DB87_AEGTS</name>
<keyword evidence="2" id="KW-1185">Reference proteome</keyword>
<dbReference type="AlphaFoldDB" id="A0A453DB87"/>
<evidence type="ECO:0000313" key="2">
    <source>
        <dbReference type="Proteomes" id="UP000015105"/>
    </source>
</evidence>
<evidence type="ECO:0000313" key="1">
    <source>
        <dbReference type="EnsemblPlants" id="AET2Gv21176300.1"/>
    </source>
</evidence>
<organism evidence="1 2">
    <name type="scientific">Aegilops tauschii subsp. strangulata</name>
    <name type="common">Goatgrass</name>
    <dbReference type="NCBI Taxonomy" id="200361"/>
    <lineage>
        <taxon>Eukaryota</taxon>
        <taxon>Viridiplantae</taxon>
        <taxon>Streptophyta</taxon>
        <taxon>Embryophyta</taxon>
        <taxon>Tracheophyta</taxon>
        <taxon>Spermatophyta</taxon>
        <taxon>Magnoliopsida</taxon>
        <taxon>Liliopsida</taxon>
        <taxon>Poales</taxon>
        <taxon>Poaceae</taxon>
        <taxon>BOP clade</taxon>
        <taxon>Pooideae</taxon>
        <taxon>Triticodae</taxon>
        <taxon>Triticeae</taxon>
        <taxon>Triticinae</taxon>
        <taxon>Aegilops</taxon>
    </lineage>
</organism>
<protein>
    <submittedName>
        <fullName evidence="1">Uncharacterized protein</fullName>
    </submittedName>
</protein>
<dbReference type="Gramene" id="AET2Gv21176300.1">
    <property type="protein sequence ID" value="AET2Gv21176300.1"/>
    <property type="gene ID" value="AET2Gv21176300"/>
</dbReference>
<reference evidence="1" key="4">
    <citation type="submission" date="2019-03" db="UniProtKB">
        <authorList>
            <consortium name="EnsemblPlants"/>
        </authorList>
    </citation>
    <scope>IDENTIFICATION</scope>
</reference>
<reference evidence="1" key="3">
    <citation type="journal article" date="2017" name="Nature">
        <title>Genome sequence of the progenitor of the wheat D genome Aegilops tauschii.</title>
        <authorList>
            <person name="Luo M.C."/>
            <person name="Gu Y.Q."/>
            <person name="Puiu D."/>
            <person name="Wang H."/>
            <person name="Twardziok S.O."/>
            <person name="Deal K.R."/>
            <person name="Huo N."/>
            <person name="Zhu T."/>
            <person name="Wang L."/>
            <person name="Wang Y."/>
            <person name="McGuire P.E."/>
            <person name="Liu S."/>
            <person name="Long H."/>
            <person name="Ramasamy R.K."/>
            <person name="Rodriguez J.C."/>
            <person name="Van S.L."/>
            <person name="Yuan L."/>
            <person name="Wang Z."/>
            <person name="Xia Z."/>
            <person name="Xiao L."/>
            <person name="Anderson O.D."/>
            <person name="Ouyang S."/>
            <person name="Liang Y."/>
            <person name="Zimin A.V."/>
            <person name="Pertea G."/>
            <person name="Qi P."/>
            <person name="Bennetzen J.L."/>
            <person name="Dai X."/>
            <person name="Dawson M.W."/>
            <person name="Muller H.G."/>
            <person name="Kugler K."/>
            <person name="Rivarola-Duarte L."/>
            <person name="Spannagl M."/>
            <person name="Mayer K.F.X."/>
            <person name="Lu F.H."/>
            <person name="Bevan M.W."/>
            <person name="Leroy P."/>
            <person name="Li P."/>
            <person name="You F.M."/>
            <person name="Sun Q."/>
            <person name="Liu Z."/>
            <person name="Lyons E."/>
            <person name="Wicker T."/>
            <person name="Salzberg S.L."/>
            <person name="Devos K.M."/>
            <person name="Dvorak J."/>
        </authorList>
    </citation>
    <scope>NUCLEOTIDE SEQUENCE [LARGE SCALE GENOMIC DNA]</scope>
    <source>
        <strain evidence="1">cv. AL8/78</strain>
    </source>
</reference>
<reference evidence="2" key="2">
    <citation type="journal article" date="2017" name="Nat. Plants">
        <title>The Aegilops tauschii genome reveals multiple impacts of transposons.</title>
        <authorList>
            <person name="Zhao G."/>
            <person name="Zou C."/>
            <person name="Li K."/>
            <person name="Wang K."/>
            <person name="Li T."/>
            <person name="Gao L."/>
            <person name="Zhang X."/>
            <person name="Wang H."/>
            <person name="Yang Z."/>
            <person name="Liu X."/>
            <person name="Jiang W."/>
            <person name="Mao L."/>
            <person name="Kong X."/>
            <person name="Jiao Y."/>
            <person name="Jia J."/>
        </authorList>
    </citation>
    <scope>NUCLEOTIDE SEQUENCE [LARGE SCALE GENOMIC DNA]</scope>
    <source>
        <strain evidence="2">cv. AL8/78</strain>
    </source>
</reference>
<accession>A0A453DB87</accession>
<dbReference type="EnsemblPlants" id="AET2Gv21176300.1">
    <property type="protein sequence ID" value="AET2Gv21176300.1"/>
    <property type="gene ID" value="AET2Gv21176300"/>
</dbReference>
<sequence length="118" mass="12261">LPFFSKKHLSLLSSSGLKLTAKFPPSILCSCLSLQEKTMASSSSARSSRVATCLVLLLLVVSLREASAARPLRPAGDVSSEVKDQAIVDKYAPLLLAMLPRAPAPPSAPSGGTNEAGN</sequence>
<reference evidence="2" key="1">
    <citation type="journal article" date="2014" name="Science">
        <title>Ancient hybridizations among the ancestral genomes of bread wheat.</title>
        <authorList>
            <consortium name="International Wheat Genome Sequencing Consortium,"/>
            <person name="Marcussen T."/>
            <person name="Sandve S.R."/>
            <person name="Heier L."/>
            <person name="Spannagl M."/>
            <person name="Pfeifer M."/>
            <person name="Jakobsen K.S."/>
            <person name="Wulff B.B."/>
            <person name="Steuernagel B."/>
            <person name="Mayer K.F."/>
            <person name="Olsen O.A."/>
        </authorList>
    </citation>
    <scope>NUCLEOTIDE SEQUENCE [LARGE SCALE GENOMIC DNA]</scope>
    <source>
        <strain evidence="2">cv. AL8/78</strain>
    </source>
</reference>
<dbReference type="Proteomes" id="UP000015105">
    <property type="component" value="Chromosome 2D"/>
</dbReference>